<feature type="domain" description="Major facilitator superfamily (MFS) profile" evidence="7">
    <location>
        <begin position="23"/>
        <end position="468"/>
    </location>
</feature>
<evidence type="ECO:0000256" key="4">
    <source>
        <dbReference type="ARBA" id="ARBA00022989"/>
    </source>
</evidence>
<feature type="transmembrane region" description="Helical" evidence="6">
    <location>
        <begin position="363"/>
        <end position="384"/>
    </location>
</feature>
<dbReference type="PANTHER" id="PTHR42718:SF9">
    <property type="entry name" value="MAJOR FACILITATOR SUPERFAMILY MULTIDRUG TRANSPORTER MFSC"/>
    <property type="match status" value="1"/>
</dbReference>
<dbReference type="PANTHER" id="PTHR42718">
    <property type="entry name" value="MAJOR FACILITATOR SUPERFAMILY MULTIDRUG TRANSPORTER MFSC"/>
    <property type="match status" value="1"/>
</dbReference>
<proteinExistence type="predicted"/>
<dbReference type="GO" id="GO:0022857">
    <property type="term" value="F:transmembrane transporter activity"/>
    <property type="evidence" value="ECO:0007669"/>
    <property type="project" value="InterPro"/>
</dbReference>
<dbReference type="GO" id="GO:0016020">
    <property type="term" value="C:membrane"/>
    <property type="evidence" value="ECO:0007669"/>
    <property type="project" value="UniProtKB-SubCell"/>
</dbReference>
<comment type="subcellular location">
    <subcellularLocation>
        <location evidence="1">Membrane</location>
        <topology evidence="1">Multi-pass membrane protein</topology>
    </subcellularLocation>
</comment>
<reference evidence="9" key="1">
    <citation type="submission" date="2016-10" db="EMBL/GenBank/DDBJ databases">
        <authorList>
            <person name="Varghese N."/>
            <person name="Submissions S."/>
        </authorList>
    </citation>
    <scope>NUCLEOTIDE SEQUENCE [LARGE SCALE GENOMIC DNA]</scope>
    <source>
        <strain evidence="9">KCTC 32247</strain>
    </source>
</reference>
<dbReference type="InterPro" id="IPR011701">
    <property type="entry name" value="MFS"/>
</dbReference>
<organism evidence="8 9">
    <name type="scientific">Pseudomonas oryzae</name>
    <dbReference type="NCBI Taxonomy" id="1392877"/>
    <lineage>
        <taxon>Bacteria</taxon>
        <taxon>Pseudomonadati</taxon>
        <taxon>Pseudomonadota</taxon>
        <taxon>Gammaproteobacteria</taxon>
        <taxon>Pseudomonadales</taxon>
        <taxon>Pseudomonadaceae</taxon>
        <taxon>Pseudomonas</taxon>
    </lineage>
</organism>
<keyword evidence="2" id="KW-0813">Transport</keyword>
<sequence length="468" mass="47992">MTTLENPSLRTEGAPVQGAAFGATAALIVGTFAVVMSATTINIAIVPMMQEFAVSHRVAQLFSSLFLGATVLTAPLAAWLSRRWGARQVFLGVLLLYALASLAATFSDSFLSMLLARGLQGACAGVIQPLSMFLVLAAAPPERQGRAMSLYGLGVVLAPALGPTIAGWFVDHVGWRSTFSLGVPPALLALGLGWFCLPRSAAEREEGGSFDWPGLALLGVLVTLVFATPLALERSALLAGALCLLWLGTAWLFWRVERGRCDALLPFALFASPGFRAAALVSVAYGAGMYGSTFLIPVFMQGALGIPALTTGNILLLGGVALALSTSMAGRVVDRLSARLVVAGGLACFALACALLAWARELLWIAVAVVLCRIGLGLVIPGLYTGMAQVVVPGGLREGTAVITLLRQGGGALGVSLIGVLTASAGSAELAGWLGLAPAGSAAAAPATVFAGIALLFVAALGVVRRLR</sequence>
<feature type="transmembrane region" description="Helical" evidence="6">
    <location>
        <begin position="58"/>
        <end position="80"/>
    </location>
</feature>
<evidence type="ECO:0000256" key="6">
    <source>
        <dbReference type="SAM" id="Phobius"/>
    </source>
</evidence>
<feature type="transmembrane region" description="Helical" evidence="6">
    <location>
        <begin position="266"/>
        <end position="287"/>
    </location>
</feature>
<dbReference type="EMBL" id="LT629751">
    <property type="protein sequence ID" value="SDR98764.1"/>
    <property type="molecule type" value="Genomic_DNA"/>
</dbReference>
<evidence type="ECO:0000259" key="7">
    <source>
        <dbReference type="PROSITE" id="PS50850"/>
    </source>
</evidence>
<dbReference type="AlphaFoldDB" id="A0A1H1NIE7"/>
<dbReference type="PROSITE" id="PS50850">
    <property type="entry name" value="MFS"/>
    <property type="match status" value="1"/>
</dbReference>
<feature type="transmembrane region" description="Helical" evidence="6">
    <location>
        <begin position="299"/>
        <end position="324"/>
    </location>
</feature>
<keyword evidence="9" id="KW-1185">Reference proteome</keyword>
<keyword evidence="5 6" id="KW-0472">Membrane</keyword>
<evidence type="ECO:0000256" key="1">
    <source>
        <dbReference type="ARBA" id="ARBA00004141"/>
    </source>
</evidence>
<dbReference type="RefSeq" id="WP_090347727.1">
    <property type="nucleotide sequence ID" value="NZ_LT629751.1"/>
</dbReference>
<dbReference type="OrthoDB" id="9812221at2"/>
<feature type="transmembrane region" description="Helical" evidence="6">
    <location>
        <begin position="119"/>
        <end position="138"/>
    </location>
</feature>
<dbReference type="InterPro" id="IPR036259">
    <property type="entry name" value="MFS_trans_sf"/>
</dbReference>
<feature type="transmembrane region" description="Helical" evidence="6">
    <location>
        <begin position="89"/>
        <end position="107"/>
    </location>
</feature>
<dbReference type="Proteomes" id="UP000243359">
    <property type="component" value="Chromosome I"/>
</dbReference>
<name>A0A1H1NIE7_9PSED</name>
<feature type="transmembrane region" description="Helical" evidence="6">
    <location>
        <begin position="336"/>
        <end position="357"/>
    </location>
</feature>
<evidence type="ECO:0000313" key="9">
    <source>
        <dbReference type="Proteomes" id="UP000243359"/>
    </source>
</evidence>
<keyword evidence="3 6" id="KW-0812">Transmembrane</keyword>
<protein>
    <submittedName>
        <fullName evidence="8">Drug resistance transporter, EmrB/QacA subfamily</fullName>
    </submittedName>
</protein>
<dbReference type="STRING" id="1392877.SAMN05216221_0814"/>
<evidence type="ECO:0000313" key="8">
    <source>
        <dbReference type="EMBL" id="SDR98764.1"/>
    </source>
</evidence>
<evidence type="ECO:0000256" key="2">
    <source>
        <dbReference type="ARBA" id="ARBA00022448"/>
    </source>
</evidence>
<dbReference type="Pfam" id="PF07690">
    <property type="entry name" value="MFS_1"/>
    <property type="match status" value="1"/>
</dbReference>
<feature type="transmembrane region" description="Helical" evidence="6">
    <location>
        <begin position="209"/>
        <end position="230"/>
    </location>
</feature>
<feature type="transmembrane region" description="Helical" evidence="6">
    <location>
        <begin position="20"/>
        <end position="46"/>
    </location>
</feature>
<gene>
    <name evidence="8" type="ORF">SAMN05216221_0814</name>
</gene>
<feature type="transmembrane region" description="Helical" evidence="6">
    <location>
        <begin position="236"/>
        <end position="254"/>
    </location>
</feature>
<accession>A0A1H1NIE7</accession>
<dbReference type="InterPro" id="IPR020846">
    <property type="entry name" value="MFS_dom"/>
</dbReference>
<feature type="transmembrane region" description="Helical" evidence="6">
    <location>
        <begin position="443"/>
        <end position="464"/>
    </location>
</feature>
<feature type="transmembrane region" description="Helical" evidence="6">
    <location>
        <begin position="175"/>
        <end position="197"/>
    </location>
</feature>
<evidence type="ECO:0000256" key="3">
    <source>
        <dbReference type="ARBA" id="ARBA00022692"/>
    </source>
</evidence>
<dbReference type="SUPFAM" id="SSF103473">
    <property type="entry name" value="MFS general substrate transporter"/>
    <property type="match status" value="1"/>
</dbReference>
<keyword evidence="4 6" id="KW-1133">Transmembrane helix</keyword>
<evidence type="ECO:0000256" key="5">
    <source>
        <dbReference type="ARBA" id="ARBA00023136"/>
    </source>
</evidence>
<dbReference type="Gene3D" id="1.20.1250.20">
    <property type="entry name" value="MFS general substrate transporter like domains"/>
    <property type="match status" value="2"/>
</dbReference>
<feature type="transmembrane region" description="Helical" evidence="6">
    <location>
        <begin position="405"/>
        <end position="423"/>
    </location>
</feature>
<feature type="transmembrane region" description="Helical" evidence="6">
    <location>
        <begin position="150"/>
        <end position="169"/>
    </location>
</feature>